<organism evidence="2 3">
    <name type="scientific">Tanacetum coccineum</name>
    <dbReference type="NCBI Taxonomy" id="301880"/>
    <lineage>
        <taxon>Eukaryota</taxon>
        <taxon>Viridiplantae</taxon>
        <taxon>Streptophyta</taxon>
        <taxon>Embryophyta</taxon>
        <taxon>Tracheophyta</taxon>
        <taxon>Spermatophyta</taxon>
        <taxon>Magnoliopsida</taxon>
        <taxon>eudicotyledons</taxon>
        <taxon>Gunneridae</taxon>
        <taxon>Pentapetalae</taxon>
        <taxon>asterids</taxon>
        <taxon>campanulids</taxon>
        <taxon>Asterales</taxon>
        <taxon>Asteraceae</taxon>
        <taxon>Asteroideae</taxon>
        <taxon>Anthemideae</taxon>
        <taxon>Anthemidinae</taxon>
        <taxon>Tanacetum</taxon>
    </lineage>
</organism>
<evidence type="ECO:0000313" key="2">
    <source>
        <dbReference type="EMBL" id="GJT27116.1"/>
    </source>
</evidence>
<gene>
    <name evidence="2" type="ORF">Tco_0907391</name>
</gene>
<feature type="region of interest" description="Disordered" evidence="1">
    <location>
        <begin position="198"/>
        <end position="276"/>
    </location>
</feature>
<feature type="compositionally biased region" description="Basic and acidic residues" evidence="1">
    <location>
        <begin position="474"/>
        <end position="485"/>
    </location>
</feature>
<protein>
    <recommendedName>
        <fullName evidence="4">Transposase MuDR plant domain-containing protein</fullName>
    </recommendedName>
</protein>
<comment type="caution">
    <text evidence="2">The sequence shown here is derived from an EMBL/GenBank/DDBJ whole genome shotgun (WGS) entry which is preliminary data.</text>
</comment>
<feature type="compositionally biased region" description="Basic residues" evidence="1">
    <location>
        <begin position="491"/>
        <end position="501"/>
    </location>
</feature>
<feature type="compositionally biased region" description="Basic and acidic residues" evidence="1">
    <location>
        <begin position="215"/>
        <end position="229"/>
    </location>
</feature>
<reference evidence="2" key="1">
    <citation type="journal article" date="2022" name="Int. J. Mol. Sci.">
        <title>Draft Genome of Tanacetum Coccineum: Genomic Comparison of Closely Related Tanacetum-Family Plants.</title>
        <authorList>
            <person name="Yamashiro T."/>
            <person name="Shiraishi A."/>
            <person name="Nakayama K."/>
            <person name="Satake H."/>
        </authorList>
    </citation>
    <scope>NUCLEOTIDE SEQUENCE</scope>
</reference>
<evidence type="ECO:0000256" key="1">
    <source>
        <dbReference type="SAM" id="MobiDB-lite"/>
    </source>
</evidence>
<dbReference type="Proteomes" id="UP001151760">
    <property type="component" value="Unassembled WGS sequence"/>
</dbReference>
<feature type="region of interest" description="Disordered" evidence="1">
    <location>
        <begin position="465"/>
        <end position="501"/>
    </location>
</feature>
<accession>A0ABQ5CJ38</accession>
<sequence length="501" mass="57057">METDEQFIKIETGLFYMECRGDNFGLRERGAGAWKCEGTRVERRFSSEDECGMVVADEICGWVRGRDYGKRNPPWFSISAGGLPVAKVLDRLGPCSNKVETNLLLFDDQTQTYPNLFTMMIHHGGRFTDPPRRKYVDGEIPLKGLDIRLRYLANDTDIGEMLKYVHQHKIIYVYVEHSKSVFDPEVNVVDLDTQAGPYNILGYQNDEGEDEADDEGQKQNDKGEDKADNEGQNDEAEEEDCGQGKDYEADDGGKSKEDEAYDRGQSEGDDEDEDVEDIVDEEHIVDEVEVNMNGFNFEFEGEFVEPMQPKLNVTEIDLEVLDFDSFESDVYDDKESARRKGLRKLKRQAGNSTLKNSVFVGKEFPNRNVANEMVRAHVLETRINIQIVKNDKIRARVKCFGVVPLAVKMTKEMISNRAKEKDMKLLDQCKKVEGDLKELGKAKNVNVQDKGKGKMVIGEEEVVTDIHKKTKTRPKPDKTEHEIEKSVGNQSRRRMHLSGPT</sequence>
<reference evidence="2" key="2">
    <citation type="submission" date="2022-01" db="EMBL/GenBank/DDBJ databases">
        <authorList>
            <person name="Yamashiro T."/>
            <person name="Shiraishi A."/>
            <person name="Satake H."/>
            <person name="Nakayama K."/>
        </authorList>
    </citation>
    <scope>NUCLEOTIDE SEQUENCE</scope>
</reference>
<name>A0ABQ5CJ38_9ASTR</name>
<feature type="compositionally biased region" description="Acidic residues" evidence="1">
    <location>
        <begin position="231"/>
        <end position="241"/>
    </location>
</feature>
<feature type="compositionally biased region" description="Acidic residues" evidence="1">
    <location>
        <begin position="267"/>
        <end position="276"/>
    </location>
</feature>
<proteinExistence type="predicted"/>
<feature type="compositionally biased region" description="Basic and acidic residues" evidence="1">
    <location>
        <begin position="242"/>
        <end position="266"/>
    </location>
</feature>
<dbReference type="EMBL" id="BQNB010014350">
    <property type="protein sequence ID" value="GJT27116.1"/>
    <property type="molecule type" value="Genomic_DNA"/>
</dbReference>
<evidence type="ECO:0000313" key="3">
    <source>
        <dbReference type="Proteomes" id="UP001151760"/>
    </source>
</evidence>
<evidence type="ECO:0008006" key="4">
    <source>
        <dbReference type="Google" id="ProtNLM"/>
    </source>
</evidence>
<keyword evidence="3" id="KW-1185">Reference proteome</keyword>